<dbReference type="Proteomes" id="UP000001916">
    <property type="component" value="Chromosome"/>
</dbReference>
<reference evidence="2 3" key="1">
    <citation type="journal article" date="2010" name="Stand. Genomic Sci.">
        <title>Complete genome sequence of Meiothermus silvanus type strain (VI-R2).</title>
        <authorList>
            <person name="Sikorski J."/>
            <person name="Tindall B.J."/>
            <person name="Lowry S."/>
            <person name="Lucas S."/>
            <person name="Nolan M."/>
            <person name="Copeland A."/>
            <person name="Glavina Del Rio T."/>
            <person name="Tice H."/>
            <person name="Cheng J.F."/>
            <person name="Han C."/>
            <person name="Pitluck S."/>
            <person name="Liolios K."/>
            <person name="Ivanova N."/>
            <person name="Mavromatis K."/>
            <person name="Mikhailova N."/>
            <person name="Pati A."/>
            <person name="Goodwin L."/>
            <person name="Chen A."/>
            <person name="Palaniappan K."/>
            <person name="Land M."/>
            <person name="Hauser L."/>
            <person name="Chang Y.J."/>
            <person name="Jeffries C.D."/>
            <person name="Rohde M."/>
            <person name="Goker M."/>
            <person name="Woyke T."/>
            <person name="Bristow J."/>
            <person name="Eisen J.A."/>
            <person name="Markowitz V."/>
            <person name="Hugenholtz P."/>
            <person name="Kyrpides N.C."/>
            <person name="Klenk H.P."/>
            <person name="Lapidus A."/>
        </authorList>
    </citation>
    <scope>NUCLEOTIDE SEQUENCE [LARGE SCALE GENOMIC DNA]</scope>
    <source>
        <strain evidence="3">ATCC 700542 / DSM 9946 / VI-R2</strain>
    </source>
</reference>
<dbReference type="HOGENOM" id="CLU_026974_6_1_0"/>
<organism evidence="2 3">
    <name type="scientific">Allomeiothermus silvanus (strain ATCC 700542 / DSM 9946 / NBRC 106475 / NCIMB 13440 / VI-R2)</name>
    <name type="common">Thermus silvanus</name>
    <dbReference type="NCBI Taxonomy" id="526227"/>
    <lineage>
        <taxon>Bacteria</taxon>
        <taxon>Thermotogati</taxon>
        <taxon>Deinococcota</taxon>
        <taxon>Deinococci</taxon>
        <taxon>Thermales</taxon>
        <taxon>Thermaceae</taxon>
        <taxon>Allomeiothermus</taxon>
    </lineage>
</organism>
<dbReference type="SUPFAM" id="SSF53850">
    <property type="entry name" value="Periplasmic binding protein-like II"/>
    <property type="match status" value="1"/>
</dbReference>
<dbReference type="Pfam" id="PF13343">
    <property type="entry name" value="SBP_bac_6"/>
    <property type="match status" value="1"/>
</dbReference>
<protein>
    <submittedName>
        <fullName evidence="2">ABC transporter, periplasmic binding protein, thiB subfamily</fullName>
    </submittedName>
</protein>
<dbReference type="KEGG" id="msv:Mesil_0885"/>
<proteinExistence type="predicted"/>
<dbReference type="GO" id="GO:0030976">
    <property type="term" value="F:thiamine pyrophosphate binding"/>
    <property type="evidence" value="ECO:0007669"/>
    <property type="project" value="TreeGrafter"/>
</dbReference>
<dbReference type="STRING" id="526227.Mesil_0885"/>
<gene>
    <name evidence="2" type="ordered locus">Mesil_0885</name>
</gene>
<sequence>MFWNTQRNTLAGWTLGIVGLLGLLMAPALAQPTTLTVLTHESFSLDKGLIARFEKESGIRLRFLKAGDAGETLNRAILTKAAPVADVLYGFDNSLLSKALAAGILEPYPSPQRSTLRPELLLDPTYRALPVDFGYVALNYDKAYFKDKPLPQTLADLARPEFAKLLVVENPATSSPGLAFLLATVATLGQDGYLDFWEGLRKGGVRVEKGWSEAYNVAFSKNGGDRPLVVSYATSPAAELFYSEKKLAEPPTGNLLLPGSSFLQIEFVGILKGSKHPAAARKFVDWLLSKPVQENIPTQMWVYPARKDAALPEVFKWAEVPKEPAKLPPQQIAQGAERWVREWTEVVLQGQSALTVRNARR</sequence>
<dbReference type="EMBL" id="CP002042">
    <property type="protein sequence ID" value="ADH62797.1"/>
    <property type="molecule type" value="Genomic_DNA"/>
</dbReference>
<evidence type="ECO:0000313" key="2">
    <source>
        <dbReference type="EMBL" id="ADH62797.1"/>
    </source>
</evidence>
<dbReference type="GO" id="GO:0015888">
    <property type="term" value="P:thiamine transport"/>
    <property type="evidence" value="ECO:0007669"/>
    <property type="project" value="InterPro"/>
</dbReference>
<dbReference type="PANTHER" id="PTHR30006:SF2">
    <property type="entry name" value="ABC TRANSPORTER SUBSTRATE-BINDING PROTEIN"/>
    <property type="match status" value="1"/>
</dbReference>
<dbReference type="GO" id="GO:0030288">
    <property type="term" value="C:outer membrane-bounded periplasmic space"/>
    <property type="evidence" value="ECO:0007669"/>
    <property type="project" value="TreeGrafter"/>
</dbReference>
<accession>D7BC01</accession>
<keyword evidence="3" id="KW-1185">Reference proteome</keyword>
<dbReference type="AlphaFoldDB" id="D7BC01"/>
<evidence type="ECO:0000256" key="1">
    <source>
        <dbReference type="ARBA" id="ARBA00022729"/>
    </source>
</evidence>
<dbReference type="RefSeq" id="WP_013157382.1">
    <property type="nucleotide sequence ID" value="NC_014212.1"/>
</dbReference>
<dbReference type="eggNOG" id="COG4143">
    <property type="taxonomic scope" value="Bacteria"/>
</dbReference>
<keyword evidence="1" id="KW-0732">Signal</keyword>
<dbReference type="InterPro" id="IPR005948">
    <property type="entry name" value="ThiB-like"/>
</dbReference>
<evidence type="ECO:0000313" key="3">
    <source>
        <dbReference type="Proteomes" id="UP000001916"/>
    </source>
</evidence>
<dbReference type="NCBIfam" id="TIGR01254">
    <property type="entry name" value="sfuA"/>
    <property type="match status" value="1"/>
</dbReference>
<dbReference type="PANTHER" id="PTHR30006">
    <property type="entry name" value="THIAMINE-BINDING PERIPLASMIC PROTEIN-RELATED"/>
    <property type="match status" value="1"/>
</dbReference>
<dbReference type="CDD" id="cd13545">
    <property type="entry name" value="PBP2_TbpA"/>
    <property type="match status" value="1"/>
</dbReference>
<name>D7BC01_ALLS1</name>
<dbReference type="GO" id="GO:0030975">
    <property type="term" value="F:thiamine binding"/>
    <property type="evidence" value="ECO:0007669"/>
    <property type="project" value="InterPro"/>
</dbReference>
<dbReference type="Gene3D" id="3.40.190.10">
    <property type="entry name" value="Periplasmic binding protein-like II"/>
    <property type="match status" value="2"/>
</dbReference>